<feature type="binding site" evidence="5">
    <location>
        <position position="360"/>
    </location>
    <ligand>
        <name>Zn(2+)</name>
        <dbReference type="ChEBI" id="CHEBI:29105"/>
    </ligand>
</feature>
<keyword evidence="8" id="KW-1185">Reference proteome</keyword>
<gene>
    <name evidence="5" type="primary">QTRT2</name>
</gene>
<evidence type="ECO:0000313" key="7">
    <source>
        <dbReference type="Ensembl" id="ENSSMRP00000006861.1"/>
    </source>
</evidence>
<evidence type="ECO:0000256" key="5">
    <source>
        <dbReference type="HAMAP-Rule" id="MF_03043"/>
    </source>
</evidence>
<keyword evidence="5" id="KW-0472">Membrane</keyword>
<dbReference type="InterPro" id="IPR028592">
    <property type="entry name" value="QTRTD1"/>
</dbReference>
<dbReference type="GO" id="GO:0046982">
    <property type="term" value="F:protein heterodimerization activity"/>
    <property type="evidence" value="ECO:0007669"/>
    <property type="project" value="Ensembl"/>
</dbReference>
<dbReference type="AlphaFoldDB" id="A0A8D0BEV8"/>
<comment type="cofactor">
    <cofactor evidence="5">
        <name>Zn(2+)</name>
        <dbReference type="ChEBI" id="CHEBI:29105"/>
    </cofactor>
    <text evidence="5">Binds 1 zinc ion per subunit.</text>
</comment>
<protein>
    <recommendedName>
        <fullName evidence="5">Queuine tRNA-ribosyltransferase accessory subunit 2</fullName>
    </recommendedName>
    <alternativeName>
        <fullName evidence="5">Queuine tRNA-ribosyltransferase domain-containing protein 1</fullName>
    </alternativeName>
</protein>
<proteinExistence type="inferred from homology"/>
<dbReference type="InterPro" id="IPR036511">
    <property type="entry name" value="TGT-like_sf"/>
</dbReference>
<reference evidence="7" key="2">
    <citation type="submission" date="2025-09" db="UniProtKB">
        <authorList>
            <consortium name="Ensembl"/>
        </authorList>
    </citation>
    <scope>IDENTIFICATION</scope>
</reference>
<evidence type="ECO:0000313" key="8">
    <source>
        <dbReference type="Proteomes" id="UP000694421"/>
    </source>
</evidence>
<sequence>MGDSLSELVKMKLHLSKVIDGCRLGVLTHLGRKGTQSMEIPGCLLYTKMGSAPHLTHDTLQMVQGVPVVTQLSLSTLVELHEVLAEYKEGIGKFIGMPESILYCSLHDSVTRFPSGYNNNKSVSTWGSGGRTELTPSKFMALQQVIQPDWFQCLSDGDTVAEQISKKRAKKSVDRSLSFLDECLQLQEKSPELQQSLMIGVIEGGDVLEERLRSAKETSKRPVAGFLLDGFQTDAMAKKTKHELLSRVVAELPEDKPRLIHGIGRPDEVLECIERGVDIFESFFPYEVTERGCALSFSCNYNLDPEAAVLEEDEESDMKGKKDENLKDGTLSGAQEFTSFEINLKEKRYQDDFRPLVNGCTCYCCENHSRAYVHHLLVTNELLAGVLLMIHNFQHYFGFFSSIRNALKEDRLHQLRGIVGRQAF</sequence>
<keyword evidence="5" id="KW-1000">Mitochondrion outer membrane</keyword>
<organism evidence="7 8">
    <name type="scientific">Salvator merianae</name>
    <name type="common">Argentine black and white tegu</name>
    <name type="synonym">Tupinambis merianae</name>
    <dbReference type="NCBI Taxonomy" id="96440"/>
    <lineage>
        <taxon>Eukaryota</taxon>
        <taxon>Metazoa</taxon>
        <taxon>Chordata</taxon>
        <taxon>Craniata</taxon>
        <taxon>Vertebrata</taxon>
        <taxon>Euteleostomi</taxon>
        <taxon>Lepidosauria</taxon>
        <taxon>Squamata</taxon>
        <taxon>Bifurcata</taxon>
        <taxon>Unidentata</taxon>
        <taxon>Episquamata</taxon>
        <taxon>Laterata</taxon>
        <taxon>Teiioidea</taxon>
        <taxon>Teiidae</taxon>
        <taxon>Salvator</taxon>
    </lineage>
</organism>
<dbReference type="Pfam" id="PF01702">
    <property type="entry name" value="TGT"/>
    <property type="match status" value="1"/>
</dbReference>
<dbReference type="GeneTree" id="ENSGT00530000063679"/>
<feature type="binding site" evidence="5">
    <location>
        <position position="391"/>
    </location>
    <ligand>
        <name>Zn(2+)</name>
        <dbReference type="ChEBI" id="CHEBI:29105"/>
    </ligand>
</feature>
<dbReference type="PANTHER" id="PTHR46064">
    <property type="entry name" value="QUEUINE TRNA-RIBOSYLTRANSFERASE ACCESSORY SUBUNIT 2"/>
    <property type="match status" value="1"/>
</dbReference>
<comment type="similarity">
    <text evidence="5">Belongs to the queuine tRNA-ribosyltransferase family. QTRT2 subfamily.</text>
</comment>
<name>A0A8D0BEV8_SALMN</name>
<dbReference type="GO" id="GO:0002099">
    <property type="term" value="P:tRNA wobble guanine modification"/>
    <property type="evidence" value="ECO:0007669"/>
    <property type="project" value="Ensembl"/>
</dbReference>
<evidence type="ECO:0000259" key="6">
    <source>
        <dbReference type="Pfam" id="PF01702"/>
    </source>
</evidence>
<keyword evidence="4 5" id="KW-0862">Zinc</keyword>
<evidence type="ECO:0000256" key="3">
    <source>
        <dbReference type="ARBA" id="ARBA00022723"/>
    </source>
</evidence>
<comment type="subunit">
    <text evidence="5">Heterodimer of a catalytic subunit QTRT1 and an accessory subunit QTRT2.</text>
</comment>
<accession>A0A8D0BEV8</accession>
<evidence type="ECO:0000256" key="2">
    <source>
        <dbReference type="ARBA" id="ARBA00022694"/>
    </source>
</evidence>
<feature type="binding site" evidence="5">
    <location>
        <position position="362"/>
    </location>
    <ligand>
        <name>Zn(2+)</name>
        <dbReference type="ChEBI" id="CHEBI:29105"/>
    </ligand>
</feature>
<dbReference type="Ensembl" id="ENSSMRT00000008045.1">
    <property type="protein sequence ID" value="ENSSMRP00000006861.1"/>
    <property type="gene ID" value="ENSSMRG00000005561.1"/>
</dbReference>
<dbReference type="Proteomes" id="UP000694421">
    <property type="component" value="Unplaced"/>
</dbReference>
<dbReference type="InterPro" id="IPR002616">
    <property type="entry name" value="tRNA_ribo_trans-like"/>
</dbReference>
<keyword evidence="5" id="KW-0496">Mitochondrion</keyword>
<feature type="domain" description="tRNA-guanine(15) transglycosylase-like" evidence="6">
    <location>
        <begin position="23"/>
        <end position="416"/>
    </location>
</feature>
<dbReference type="Gene3D" id="3.20.20.105">
    <property type="entry name" value="Queuine tRNA-ribosyltransferase-like"/>
    <property type="match status" value="1"/>
</dbReference>
<dbReference type="HAMAP" id="MF_03043">
    <property type="entry name" value="QTRT2"/>
    <property type="match status" value="1"/>
</dbReference>
<dbReference type="GO" id="GO:0000049">
    <property type="term" value="F:tRNA binding"/>
    <property type="evidence" value="ECO:0007669"/>
    <property type="project" value="Ensembl"/>
</dbReference>
<evidence type="ECO:0000256" key="1">
    <source>
        <dbReference type="ARBA" id="ARBA00022490"/>
    </source>
</evidence>
<keyword evidence="2 5" id="KW-0819">tRNA processing</keyword>
<dbReference type="GO" id="GO:0008479">
    <property type="term" value="F:tRNA-guanosine(34) queuine transglycosylase activity"/>
    <property type="evidence" value="ECO:0007669"/>
    <property type="project" value="UniProtKB-UniRule"/>
</dbReference>
<keyword evidence="3 5" id="KW-0479">Metal-binding</keyword>
<dbReference type="GO" id="GO:0120507">
    <property type="term" value="C:tRNA-guanine transglycosylase complex"/>
    <property type="evidence" value="ECO:0007669"/>
    <property type="project" value="Ensembl"/>
</dbReference>
<keyword evidence="1 5" id="KW-0963">Cytoplasm</keyword>
<dbReference type="NCBIfam" id="TIGR00449">
    <property type="entry name" value="tgt_general"/>
    <property type="match status" value="1"/>
</dbReference>
<evidence type="ECO:0000256" key="4">
    <source>
        <dbReference type="ARBA" id="ARBA00022833"/>
    </source>
</evidence>
<dbReference type="InterPro" id="IPR050852">
    <property type="entry name" value="Queuine_tRNA-ribosyltrfase"/>
</dbReference>
<dbReference type="GO" id="GO:0046872">
    <property type="term" value="F:metal ion binding"/>
    <property type="evidence" value="ECO:0007669"/>
    <property type="project" value="UniProtKB-KW"/>
</dbReference>
<dbReference type="PANTHER" id="PTHR46064:SF1">
    <property type="entry name" value="QUEUINE TRNA-RIBOSYLTRANSFERASE ACCESSORY SUBUNIT 2"/>
    <property type="match status" value="1"/>
</dbReference>
<dbReference type="SUPFAM" id="SSF51713">
    <property type="entry name" value="tRNA-guanine transglycosylase"/>
    <property type="match status" value="1"/>
</dbReference>
<dbReference type="GO" id="GO:0042803">
    <property type="term" value="F:protein homodimerization activity"/>
    <property type="evidence" value="ECO:0007669"/>
    <property type="project" value="Ensembl"/>
</dbReference>
<reference evidence="7" key="1">
    <citation type="submission" date="2025-08" db="UniProtKB">
        <authorList>
            <consortium name="Ensembl"/>
        </authorList>
    </citation>
    <scope>IDENTIFICATION</scope>
</reference>
<comment type="function">
    <text evidence="5">Non-catalytic subunit of the queuine tRNA-ribosyltransferase (TGT) that catalyzes the base-exchange of a guanine (G) residue with queuine (Q) at position 34 (anticodon wobble position) in tRNAs with GU(N) anticodons (tRNA-Asp, -Asn, -His and -Tyr), resulting in the hypermodified nucleoside queuosine (7-(((4,5-cis-dihydroxy-2-cyclopenten-1-yl)amino)methyl)-7-deazaguanosine).</text>
</comment>
<comment type="subcellular location">
    <subcellularLocation>
        <location evidence="5">Cytoplasm</location>
    </subcellularLocation>
    <subcellularLocation>
        <location evidence="5">Mitochondrion outer membrane</location>
        <topology evidence="5">Peripheral membrane protein</topology>
        <orientation evidence="5">Cytoplasmic side</orientation>
    </subcellularLocation>
    <text evidence="5">May associate with the mitochondrion outer membrane.</text>
</comment>
<feature type="binding site" evidence="5">
    <location>
        <position position="365"/>
    </location>
    <ligand>
        <name>Zn(2+)</name>
        <dbReference type="ChEBI" id="CHEBI:29105"/>
    </ligand>
</feature>
<dbReference type="OMA" id="MAGSRMK"/>
<dbReference type="GO" id="GO:0032473">
    <property type="term" value="C:cytoplasmic side of mitochondrial outer membrane"/>
    <property type="evidence" value="ECO:0007669"/>
    <property type="project" value="Ensembl"/>
</dbReference>